<name>A0A504YHL2_FASGI</name>
<keyword evidence="2" id="KW-1185">Reference proteome</keyword>
<dbReference type="EMBL" id="SUNJ01009149">
    <property type="protein sequence ID" value="TPP60653.1"/>
    <property type="molecule type" value="Genomic_DNA"/>
</dbReference>
<dbReference type="Proteomes" id="UP000316759">
    <property type="component" value="Unassembled WGS sequence"/>
</dbReference>
<dbReference type="AlphaFoldDB" id="A0A504YHL2"/>
<sequence length="121" mass="14384">MYFEAHLNRQNFINPDATMVLTFILRNHQIHLFRKIRPTQNSCHFNSNHKERARFKSHSVRNHWQFSSHYNNHQTFHGDYIGGHLLECLIQVHEPGLCLADHTHMLSRVITEVLYIPVTKT</sequence>
<evidence type="ECO:0000313" key="1">
    <source>
        <dbReference type="EMBL" id="TPP60653.1"/>
    </source>
</evidence>
<accession>A0A504YHL2</accession>
<gene>
    <name evidence="1" type="ORF">FGIG_08232</name>
</gene>
<proteinExistence type="predicted"/>
<organism evidence="1 2">
    <name type="scientific">Fasciola gigantica</name>
    <name type="common">Giant liver fluke</name>
    <dbReference type="NCBI Taxonomy" id="46835"/>
    <lineage>
        <taxon>Eukaryota</taxon>
        <taxon>Metazoa</taxon>
        <taxon>Spiralia</taxon>
        <taxon>Lophotrochozoa</taxon>
        <taxon>Platyhelminthes</taxon>
        <taxon>Trematoda</taxon>
        <taxon>Digenea</taxon>
        <taxon>Plagiorchiida</taxon>
        <taxon>Echinostomata</taxon>
        <taxon>Echinostomatoidea</taxon>
        <taxon>Fasciolidae</taxon>
        <taxon>Fasciola</taxon>
    </lineage>
</organism>
<comment type="caution">
    <text evidence="1">The sequence shown here is derived from an EMBL/GenBank/DDBJ whole genome shotgun (WGS) entry which is preliminary data.</text>
</comment>
<protein>
    <submittedName>
        <fullName evidence="1">Uncharacterized protein</fullName>
    </submittedName>
</protein>
<reference evidence="1 2" key="1">
    <citation type="submission" date="2019-04" db="EMBL/GenBank/DDBJ databases">
        <title>Annotation for the trematode Fasciola gigantica.</title>
        <authorList>
            <person name="Choi Y.-J."/>
        </authorList>
    </citation>
    <scope>NUCLEOTIDE SEQUENCE [LARGE SCALE GENOMIC DNA]</scope>
    <source>
        <strain evidence="1">Uganda_cow_1</strain>
    </source>
</reference>
<evidence type="ECO:0000313" key="2">
    <source>
        <dbReference type="Proteomes" id="UP000316759"/>
    </source>
</evidence>